<sequence length="146" mass="16585">MLDIPTNVLNEYLIPKDYVKPDVRVGNYFLEWNTSSYGIPQKEVSNLRRFIADLAPFLSTFIFEAALGIPRSIREKASSKEAHNFEEAFSPRLMIARKIRNSEYVLQMTADGAATLSRSETIAGDGKQADLALNWNLGQILFDRQR</sequence>
<keyword evidence="2" id="KW-1185">Reference proteome</keyword>
<name>K0IFR0_NITGG</name>
<evidence type="ECO:0000313" key="1">
    <source>
        <dbReference type="EMBL" id="AFU60196.1"/>
    </source>
</evidence>
<dbReference type="Proteomes" id="UP000008037">
    <property type="component" value="Chromosome"/>
</dbReference>
<dbReference type="EMBL" id="CP002408">
    <property type="protein sequence ID" value="AFU60196.1"/>
    <property type="molecule type" value="Genomic_DNA"/>
</dbReference>
<gene>
    <name evidence="1" type="ordered locus">Ngar_c32810</name>
</gene>
<evidence type="ECO:0000313" key="2">
    <source>
        <dbReference type="Proteomes" id="UP000008037"/>
    </source>
</evidence>
<dbReference type="KEGG" id="nga:Ngar_c32810"/>
<accession>K0IFR0</accession>
<dbReference type="AlphaFoldDB" id="K0IFR0"/>
<dbReference type="STRING" id="1237085.Ngar_c32810"/>
<reference evidence="1 2" key="1">
    <citation type="journal article" date="2012" name="Environ. Microbiol.">
        <title>The genome of the ammonia-oxidizing Candidatus Nitrososphaera gargensis: insights into metabolic versatility and environmental adaptations.</title>
        <authorList>
            <person name="Spang A."/>
            <person name="Poehlein A."/>
            <person name="Offre P."/>
            <person name="Zumbragel S."/>
            <person name="Haider S."/>
            <person name="Rychlik N."/>
            <person name="Nowka B."/>
            <person name="Schmeisser C."/>
            <person name="Lebedeva E.V."/>
            <person name="Rattei T."/>
            <person name="Bohm C."/>
            <person name="Schmid M."/>
            <person name="Galushko A."/>
            <person name="Hatzenpichler R."/>
            <person name="Weinmaier T."/>
            <person name="Daniel R."/>
            <person name="Schleper C."/>
            <person name="Spieck E."/>
            <person name="Streit W."/>
            <person name="Wagner M."/>
        </authorList>
    </citation>
    <scope>NUCLEOTIDE SEQUENCE [LARGE SCALE GENOMIC DNA]</scope>
    <source>
        <strain evidence="2">Ga9.2</strain>
    </source>
</reference>
<protein>
    <submittedName>
        <fullName evidence="1">Uncharacterized protein</fullName>
    </submittedName>
</protein>
<organism evidence="1 2">
    <name type="scientific">Nitrososphaera gargensis (strain Ga9.2)</name>
    <dbReference type="NCBI Taxonomy" id="1237085"/>
    <lineage>
        <taxon>Archaea</taxon>
        <taxon>Nitrososphaerota</taxon>
        <taxon>Nitrososphaeria</taxon>
        <taxon>Nitrososphaerales</taxon>
        <taxon>Nitrososphaeraceae</taxon>
        <taxon>Nitrososphaera</taxon>
    </lineage>
</organism>
<dbReference type="HOGENOM" id="CLU_1773261_0_0_2"/>
<dbReference type="InParanoid" id="K0IFR0"/>
<dbReference type="BioCyc" id="CNIT1237085:G1324-3281-MONOMER"/>
<proteinExistence type="predicted"/>